<feature type="active site" evidence="7">
    <location>
        <position position="98"/>
    </location>
</feature>
<organism evidence="10 11">
    <name type="scientific">Leptotrichia hofstadii</name>
    <dbReference type="NCBI Taxonomy" id="157688"/>
    <lineage>
        <taxon>Bacteria</taxon>
        <taxon>Fusobacteriati</taxon>
        <taxon>Fusobacteriota</taxon>
        <taxon>Fusobacteriia</taxon>
        <taxon>Fusobacteriales</taxon>
        <taxon>Leptotrichiaceae</taxon>
        <taxon>Leptotrichia</taxon>
    </lineage>
</organism>
<feature type="domain" description="L-asparaginase N-terminal" evidence="8">
    <location>
        <begin position="11"/>
        <end position="215"/>
    </location>
</feature>
<sequence>MGCMKEQRSQKILVINTGGTISMVHSDKDDNKSALKPSSSWEEVIYNYQFLKDMKVDYVQTSKIIDSSDMNYEIWLEIGKIIEENYDKYKGFVILHGTDTMSYTASVLSFMLKNLGKTVILTGAQRPIQEIRSDGLQNLLTSIEIIEKQTQVNSEICNSENEILPVIPEVCVFFRDHLFRGNRSRKLDSTNYFGFSSPNYLPLGQAGSKIKIYENRLLSKPEGKFYVDYKINPNVLMMDVFPGFNPKILKRIFQDDDSIKGLVLRTYGSGNTPQNKEFLETIKYIIDMGVIILNVTQCTVGSVEMGLYESNAILTELGVVNGYDMTPEAAITKFMCLLGKYDVEKVKERLVMNIAGELTK</sequence>
<dbReference type="PANTHER" id="PTHR11707">
    <property type="entry name" value="L-ASPARAGINASE"/>
    <property type="match status" value="1"/>
</dbReference>
<feature type="binding site" evidence="5">
    <location>
        <begin position="98"/>
        <end position="99"/>
    </location>
    <ligand>
        <name>substrate</name>
    </ligand>
</feature>
<evidence type="ECO:0000256" key="6">
    <source>
        <dbReference type="PROSITE-ProRule" id="PRU10099"/>
    </source>
</evidence>
<evidence type="ECO:0000259" key="9">
    <source>
        <dbReference type="Pfam" id="PF17763"/>
    </source>
</evidence>
<evidence type="ECO:0000313" key="11">
    <source>
        <dbReference type="Proteomes" id="UP000321892"/>
    </source>
</evidence>
<dbReference type="NCBIfam" id="TIGR00519">
    <property type="entry name" value="asnASE_I"/>
    <property type="match status" value="1"/>
</dbReference>
<keyword evidence="3" id="KW-0378">Hydrolase</keyword>
<dbReference type="InterPro" id="IPR027475">
    <property type="entry name" value="Asparaginase/glutaminase_AS2"/>
</dbReference>
<protein>
    <recommendedName>
        <fullName evidence="2">asparaginase</fullName>
        <ecNumber evidence="2">3.5.1.1</ecNumber>
    </recommendedName>
</protein>
<dbReference type="PROSITE" id="PS00917">
    <property type="entry name" value="ASN_GLN_ASE_2"/>
    <property type="match status" value="1"/>
</dbReference>
<dbReference type="Pfam" id="PF17763">
    <property type="entry name" value="Asparaginase_C"/>
    <property type="match status" value="1"/>
</dbReference>
<dbReference type="PIRSF" id="PIRSF500176">
    <property type="entry name" value="L_ASNase"/>
    <property type="match status" value="1"/>
</dbReference>
<dbReference type="InterPro" id="IPR037152">
    <property type="entry name" value="L-asparaginase_N_sf"/>
</dbReference>
<dbReference type="GO" id="GO:0009066">
    <property type="term" value="P:aspartate family amino acid metabolic process"/>
    <property type="evidence" value="ECO:0007669"/>
    <property type="project" value="UniProtKB-ARBA"/>
</dbReference>
<dbReference type="FunFam" id="3.40.50.1170:FF:000001">
    <property type="entry name" value="L-asparaginase 2"/>
    <property type="match status" value="1"/>
</dbReference>
<feature type="active site" evidence="6">
    <location>
        <position position="20"/>
    </location>
</feature>
<gene>
    <name evidence="10" type="ORF">JCM16775_1081</name>
</gene>
<dbReference type="InterPro" id="IPR040919">
    <property type="entry name" value="Asparaginase_C"/>
</dbReference>
<comment type="similarity">
    <text evidence="1">Belongs to the asparaginase 1 family.</text>
</comment>
<dbReference type="InterPro" id="IPR041725">
    <property type="entry name" value="L-asparaginase_I"/>
</dbReference>
<dbReference type="Pfam" id="PF00710">
    <property type="entry name" value="Asparaginase"/>
    <property type="match status" value="1"/>
</dbReference>
<dbReference type="InterPro" id="IPR027473">
    <property type="entry name" value="L-asparaginase_C"/>
</dbReference>
<dbReference type="PROSITE" id="PS00144">
    <property type="entry name" value="ASN_GLN_ASE_1"/>
    <property type="match status" value="1"/>
</dbReference>
<feature type="domain" description="Asparaginase/glutaminase C-terminal" evidence="9">
    <location>
        <begin position="234"/>
        <end position="345"/>
    </location>
</feature>
<dbReference type="AlphaFoldDB" id="A0A510JGC4"/>
<dbReference type="CDD" id="cd08963">
    <property type="entry name" value="L-asparaginase_I"/>
    <property type="match status" value="1"/>
</dbReference>
<dbReference type="SUPFAM" id="SSF53774">
    <property type="entry name" value="Glutaminase/Asparaginase"/>
    <property type="match status" value="1"/>
</dbReference>
<dbReference type="Gene3D" id="3.40.50.1170">
    <property type="entry name" value="L-asparaginase, N-terminal domain"/>
    <property type="match status" value="1"/>
</dbReference>
<dbReference type="SMART" id="SM00870">
    <property type="entry name" value="Asparaginase"/>
    <property type="match status" value="1"/>
</dbReference>
<dbReference type="InterPro" id="IPR020827">
    <property type="entry name" value="Asparaginase/glutaminase_AS1"/>
</dbReference>
<name>A0A510JGC4_9FUSO</name>
<dbReference type="KEGG" id="lhf:JCM16775_1081"/>
<dbReference type="InterPro" id="IPR006034">
    <property type="entry name" value="Asparaginase/glutaminase-like"/>
</dbReference>
<dbReference type="PROSITE" id="PS51732">
    <property type="entry name" value="ASN_GLN_ASE_3"/>
    <property type="match status" value="1"/>
</dbReference>
<dbReference type="Gene3D" id="3.40.50.40">
    <property type="match status" value="1"/>
</dbReference>
<dbReference type="EMBL" id="AP019823">
    <property type="protein sequence ID" value="BBM38372.1"/>
    <property type="molecule type" value="Genomic_DNA"/>
</dbReference>
<dbReference type="FunFam" id="3.40.50.40:FF:000001">
    <property type="entry name" value="L-asparaginase 1"/>
    <property type="match status" value="1"/>
</dbReference>
<dbReference type="InterPro" id="IPR027474">
    <property type="entry name" value="L-asparaginase_N"/>
</dbReference>
<evidence type="ECO:0000259" key="8">
    <source>
        <dbReference type="Pfam" id="PF00710"/>
    </source>
</evidence>
<reference evidence="10 11" key="1">
    <citation type="submission" date="2019-07" db="EMBL/GenBank/DDBJ databases">
        <title>Complete Genome Sequence of Leptotrichia hofstadii Strain JCM16775.</title>
        <authorList>
            <person name="Watanabe S."/>
            <person name="Cui L."/>
        </authorList>
    </citation>
    <scope>NUCLEOTIDE SEQUENCE [LARGE SCALE GENOMIC DNA]</scope>
    <source>
        <strain evidence="10 11">JCM16775</strain>
    </source>
</reference>
<dbReference type="SMR" id="A0A510JGC4"/>
<dbReference type="PIRSF" id="PIRSF001220">
    <property type="entry name" value="L-ASNase_gatD"/>
    <property type="match status" value="1"/>
</dbReference>
<evidence type="ECO:0000256" key="3">
    <source>
        <dbReference type="ARBA" id="ARBA00022801"/>
    </source>
</evidence>
<dbReference type="PRINTS" id="PR00139">
    <property type="entry name" value="ASNGLNASE"/>
</dbReference>
<dbReference type="PANTHER" id="PTHR11707:SF28">
    <property type="entry name" value="60 KDA LYSOPHOSPHOLIPASE"/>
    <property type="match status" value="1"/>
</dbReference>
<accession>A0A510JGC4</accession>
<proteinExistence type="inferred from homology"/>
<dbReference type="GO" id="GO:0004067">
    <property type="term" value="F:asparaginase activity"/>
    <property type="evidence" value="ECO:0007669"/>
    <property type="project" value="UniProtKB-UniRule"/>
</dbReference>
<evidence type="ECO:0000256" key="2">
    <source>
        <dbReference type="ARBA" id="ARBA00012920"/>
    </source>
</evidence>
<dbReference type="Proteomes" id="UP000321892">
    <property type="component" value="Chromosome"/>
</dbReference>
<dbReference type="SFLD" id="SFLDS00057">
    <property type="entry name" value="Glutaminase/Asparaginase"/>
    <property type="match status" value="1"/>
</dbReference>
<keyword evidence="11" id="KW-1185">Reference proteome</keyword>
<evidence type="ECO:0000256" key="7">
    <source>
        <dbReference type="PROSITE-ProRule" id="PRU10100"/>
    </source>
</evidence>
<evidence type="ECO:0000256" key="1">
    <source>
        <dbReference type="ARBA" id="ARBA00010518"/>
    </source>
</evidence>
<dbReference type="InterPro" id="IPR036152">
    <property type="entry name" value="Asp/glu_Ase-like_sf"/>
</dbReference>
<evidence type="ECO:0000313" key="10">
    <source>
        <dbReference type="EMBL" id="BBM38372.1"/>
    </source>
</evidence>
<dbReference type="EC" id="3.5.1.1" evidence="2"/>
<evidence type="ECO:0000256" key="4">
    <source>
        <dbReference type="PIRSR" id="PIRSR001220-1"/>
    </source>
</evidence>
<dbReference type="InterPro" id="IPR006033">
    <property type="entry name" value="AsnA_fam"/>
</dbReference>
<feature type="active site" description="O-isoaspartyl threonine intermediate" evidence="4">
    <location>
        <position position="20"/>
    </location>
</feature>
<evidence type="ECO:0000256" key="5">
    <source>
        <dbReference type="PIRSR" id="PIRSR001220-2"/>
    </source>
</evidence>
<feature type="binding site" evidence="5">
    <location>
        <position position="67"/>
    </location>
    <ligand>
        <name>substrate</name>
    </ligand>
</feature>